<feature type="compositionally biased region" description="Low complexity" evidence="2">
    <location>
        <begin position="21"/>
        <end position="32"/>
    </location>
</feature>
<evidence type="ECO:0000313" key="4">
    <source>
        <dbReference type="EMBL" id="GAA3364240.1"/>
    </source>
</evidence>
<dbReference type="NCBIfam" id="TIGR03618">
    <property type="entry name" value="Rv1155_F420"/>
    <property type="match status" value="1"/>
</dbReference>
<dbReference type="PANTHER" id="PTHR35176:SF2">
    <property type="entry name" value="F420H(2)-DEPENDENT REDUCTASE RV1155"/>
    <property type="match status" value="1"/>
</dbReference>
<dbReference type="InterPro" id="IPR052019">
    <property type="entry name" value="F420H2_bilvrd_red/Heme_oxyg"/>
</dbReference>
<name>A0ABP6RZT6_9PSEU</name>
<dbReference type="EMBL" id="BAAAYK010000038">
    <property type="protein sequence ID" value="GAA3364240.1"/>
    <property type="molecule type" value="Genomic_DNA"/>
</dbReference>
<accession>A0ABP6RZT6</accession>
<feature type="region of interest" description="Disordered" evidence="2">
    <location>
        <begin position="1"/>
        <end position="37"/>
    </location>
</feature>
<protein>
    <submittedName>
        <fullName evidence="4">TIGR03618 family F420-dependent PPOX class oxidoreductase</fullName>
    </submittedName>
</protein>
<proteinExistence type="predicted"/>
<gene>
    <name evidence="4" type="ORF">GCM10020366_59320</name>
</gene>
<sequence length="171" mass="19126">MSITDGEGTSPGRFADRGTRARGATVGATTTTGEDEMDLDRARSFLREHHRAVLGTLRADGTPQLVPVLVAVDDRGRALISTRDGSAKVRNLRRDPRAWICALPDEFFGEWIQVDGAVEVVEQPAALPLLEDYYRRVAGEHEDWSAYRRAMAEERRVLLRIELERAGPSRR</sequence>
<evidence type="ECO:0000256" key="2">
    <source>
        <dbReference type="SAM" id="MobiDB-lite"/>
    </source>
</evidence>
<dbReference type="InterPro" id="IPR012349">
    <property type="entry name" value="Split_barrel_FMN-bd"/>
</dbReference>
<dbReference type="InterPro" id="IPR019920">
    <property type="entry name" value="F420-binding_dom_put"/>
</dbReference>
<feature type="domain" description="Pyridoxamine 5'-phosphate oxidase N-terminal" evidence="3">
    <location>
        <begin position="40"/>
        <end position="165"/>
    </location>
</feature>
<dbReference type="RefSeq" id="WP_344930808.1">
    <property type="nucleotide sequence ID" value="NZ_BAAAYK010000038.1"/>
</dbReference>
<dbReference type="Pfam" id="PF01243">
    <property type="entry name" value="PNPOx_N"/>
    <property type="match status" value="1"/>
</dbReference>
<keyword evidence="5" id="KW-1185">Reference proteome</keyword>
<organism evidence="4 5">
    <name type="scientific">Saccharopolyspora gregorii</name>
    <dbReference type="NCBI Taxonomy" id="33914"/>
    <lineage>
        <taxon>Bacteria</taxon>
        <taxon>Bacillati</taxon>
        <taxon>Actinomycetota</taxon>
        <taxon>Actinomycetes</taxon>
        <taxon>Pseudonocardiales</taxon>
        <taxon>Pseudonocardiaceae</taxon>
        <taxon>Saccharopolyspora</taxon>
    </lineage>
</organism>
<reference evidence="5" key="1">
    <citation type="journal article" date="2019" name="Int. J. Syst. Evol. Microbiol.">
        <title>The Global Catalogue of Microorganisms (GCM) 10K type strain sequencing project: providing services to taxonomists for standard genome sequencing and annotation.</title>
        <authorList>
            <consortium name="The Broad Institute Genomics Platform"/>
            <consortium name="The Broad Institute Genome Sequencing Center for Infectious Disease"/>
            <person name="Wu L."/>
            <person name="Ma J."/>
        </authorList>
    </citation>
    <scope>NUCLEOTIDE SEQUENCE [LARGE SCALE GENOMIC DNA]</scope>
    <source>
        <strain evidence="5">JCM 9687</strain>
    </source>
</reference>
<dbReference type="PANTHER" id="PTHR35176">
    <property type="entry name" value="HEME OXYGENASE HI_0854-RELATED"/>
    <property type="match status" value="1"/>
</dbReference>
<dbReference type="Proteomes" id="UP001500483">
    <property type="component" value="Unassembled WGS sequence"/>
</dbReference>
<evidence type="ECO:0000259" key="3">
    <source>
        <dbReference type="Pfam" id="PF01243"/>
    </source>
</evidence>
<dbReference type="Gene3D" id="2.30.110.10">
    <property type="entry name" value="Electron Transport, Fmn-binding Protein, Chain A"/>
    <property type="match status" value="1"/>
</dbReference>
<comment type="caution">
    <text evidence="4">The sequence shown here is derived from an EMBL/GenBank/DDBJ whole genome shotgun (WGS) entry which is preliminary data.</text>
</comment>
<keyword evidence="1" id="KW-0560">Oxidoreductase</keyword>
<dbReference type="InterPro" id="IPR011576">
    <property type="entry name" value="Pyridox_Oxase_N"/>
</dbReference>
<dbReference type="SUPFAM" id="SSF50475">
    <property type="entry name" value="FMN-binding split barrel"/>
    <property type="match status" value="1"/>
</dbReference>
<evidence type="ECO:0000313" key="5">
    <source>
        <dbReference type="Proteomes" id="UP001500483"/>
    </source>
</evidence>
<evidence type="ECO:0000256" key="1">
    <source>
        <dbReference type="ARBA" id="ARBA00023002"/>
    </source>
</evidence>